<evidence type="ECO:0000256" key="1">
    <source>
        <dbReference type="SAM" id="SignalP"/>
    </source>
</evidence>
<dbReference type="Pfam" id="PF00395">
    <property type="entry name" value="SLH"/>
    <property type="match status" value="2"/>
</dbReference>
<dbReference type="InterPro" id="IPR000871">
    <property type="entry name" value="Beta-lactam_class-A"/>
</dbReference>
<reference evidence="3 4" key="1">
    <citation type="submission" date="2024-09" db="EMBL/GenBank/DDBJ databases">
        <authorList>
            <person name="Sun Q."/>
            <person name="Mori K."/>
        </authorList>
    </citation>
    <scope>NUCLEOTIDE SEQUENCE [LARGE SCALE GENOMIC DNA]</scope>
    <source>
        <strain evidence="3 4">CCM 4839</strain>
    </source>
</reference>
<keyword evidence="1" id="KW-0732">Signal</keyword>
<dbReference type="RefSeq" id="WP_204821572.1">
    <property type="nucleotide sequence ID" value="NZ_JANHOF010000014.1"/>
</dbReference>
<dbReference type="GO" id="GO:0016787">
    <property type="term" value="F:hydrolase activity"/>
    <property type="evidence" value="ECO:0007669"/>
    <property type="project" value="UniProtKB-KW"/>
</dbReference>
<name>A0ABV6JBR9_9BACL</name>
<dbReference type="PANTHER" id="PTHR35333">
    <property type="entry name" value="BETA-LACTAMASE"/>
    <property type="match status" value="1"/>
</dbReference>
<dbReference type="PANTHER" id="PTHR35333:SF3">
    <property type="entry name" value="BETA-LACTAMASE-TYPE TRANSPEPTIDASE FOLD CONTAINING PROTEIN"/>
    <property type="match status" value="1"/>
</dbReference>
<keyword evidence="3" id="KW-0378">Hydrolase</keyword>
<dbReference type="SUPFAM" id="SSF56601">
    <property type="entry name" value="beta-lactamase/transpeptidase-like"/>
    <property type="match status" value="1"/>
</dbReference>
<keyword evidence="4" id="KW-1185">Reference proteome</keyword>
<dbReference type="Gene3D" id="3.40.710.10">
    <property type="entry name" value="DD-peptidase/beta-lactamase superfamily"/>
    <property type="match status" value="1"/>
</dbReference>
<dbReference type="PROSITE" id="PS51272">
    <property type="entry name" value="SLH"/>
    <property type="match status" value="2"/>
</dbReference>
<feature type="domain" description="SLH" evidence="2">
    <location>
        <begin position="405"/>
        <end position="462"/>
    </location>
</feature>
<evidence type="ECO:0000259" key="2">
    <source>
        <dbReference type="PROSITE" id="PS51272"/>
    </source>
</evidence>
<organism evidence="3 4">
    <name type="scientific">Paenibacillus mendelii</name>
    <dbReference type="NCBI Taxonomy" id="206163"/>
    <lineage>
        <taxon>Bacteria</taxon>
        <taxon>Bacillati</taxon>
        <taxon>Bacillota</taxon>
        <taxon>Bacilli</taxon>
        <taxon>Bacillales</taxon>
        <taxon>Paenibacillaceae</taxon>
        <taxon>Paenibacillus</taxon>
    </lineage>
</organism>
<dbReference type="Pfam" id="PF13354">
    <property type="entry name" value="Beta-lactamase2"/>
    <property type="match status" value="1"/>
</dbReference>
<feature type="signal peptide" evidence="1">
    <location>
        <begin position="1"/>
        <end position="34"/>
    </location>
</feature>
<dbReference type="InterPro" id="IPR001119">
    <property type="entry name" value="SLH_dom"/>
</dbReference>
<feature type="chain" id="PRO_5047420089" evidence="1">
    <location>
        <begin position="35"/>
        <end position="462"/>
    </location>
</feature>
<dbReference type="InterPro" id="IPR045155">
    <property type="entry name" value="Beta-lactam_cat"/>
</dbReference>
<dbReference type="Proteomes" id="UP001589818">
    <property type="component" value="Unassembled WGS sequence"/>
</dbReference>
<comment type="caution">
    <text evidence="3">The sequence shown here is derived from an EMBL/GenBank/DDBJ whole genome shotgun (WGS) entry which is preliminary data.</text>
</comment>
<protein>
    <submittedName>
        <fullName evidence="3">Serine hydrolase</fullName>
    </submittedName>
</protein>
<proteinExistence type="predicted"/>
<feature type="domain" description="SLH" evidence="2">
    <location>
        <begin position="339"/>
        <end position="402"/>
    </location>
</feature>
<evidence type="ECO:0000313" key="4">
    <source>
        <dbReference type="Proteomes" id="UP001589818"/>
    </source>
</evidence>
<evidence type="ECO:0000313" key="3">
    <source>
        <dbReference type="EMBL" id="MFC0393363.1"/>
    </source>
</evidence>
<accession>A0ABV6JBR9</accession>
<dbReference type="InterPro" id="IPR012338">
    <property type="entry name" value="Beta-lactam/transpept-like"/>
</dbReference>
<sequence length="462" mass="49163">MMTNTKQPILKITLLTSILAASLLPSLSAPYASAIALEQDLTGIASVVQPIIDNAKQNGIRVSVGLEDVSGAYGDDSLLLGSSESYMPASTIKVALISALLQQVDKGVLTLDKLVTVEKSDVVGGTGSLQKETFPQEVSIARLARLTITQSDNTATNVLIDEVGLDNVQALMDQLGLEVMHLGRKMFASAPTPEQDNYINAADLAALLDQIYSGQFLSNTSRNQLITWMSAQEVNTKFGAALPDAPIAHKTGENANVTHDAGFFLVPGHEIAISVMTEVTTTKDFDEAQKIGNPIVQDIAKAVYHALVEDREASEASSITRAEFVSLLARQLGLTSTAAKPSFADVLPGSAYYDDIAAAREAEIINGLPGNTFGPAASITRAEMAAMFVRAYEYAHGELQASTDGLPYEDQAKTPAWAKEAILKVSQLNAVSAYEDGTFRPAAPSTRSDGIQMLASLWELAK</sequence>
<gene>
    <name evidence="3" type="ORF">ACFFJ8_18535</name>
</gene>
<dbReference type="EMBL" id="JBHLVF010000033">
    <property type="protein sequence ID" value="MFC0393363.1"/>
    <property type="molecule type" value="Genomic_DNA"/>
</dbReference>